<keyword evidence="2" id="KW-0472">Membrane</keyword>
<keyword evidence="2" id="KW-0812">Transmembrane</keyword>
<evidence type="ECO:0000256" key="1">
    <source>
        <dbReference type="SAM" id="MobiDB-lite"/>
    </source>
</evidence>
<feature type="compositionally biased region" description="Acidic residues" evidence="1">
    <location>
        <begin position="279"/>
        <end position="293"/>
    </location>
</feature>
<reference evidence="3 4" key="1">
    <citation type="submission" date="2024-06" db="EMBL/GenBank/DDBJ databases">
        <authorList>
            <person name="Pan Q."/>
            <person name="Wen M."/>
            <person name="Jouanno E."/>
            <person name="Zahm M."/>
            <person name="Klopp C."/>
            <person name="Cabau C."/>
            <person name="Louis A."/>
            <person name="Berthelot C."/>
            <person name="Parey E."/>
            <person name="Roest Crollius H."/>
            <person name="Montfort J."/>
            <person name="Robinson-Rechavi M."/>
            <person name="Bouchez O."/>
            <person name="Lampietro C."/>
            <person name="Lopez Roques C."/>
            <person name="Donnadieu C."/>
            <person name="Postlethwait J."/>
            <person name="Bobe J."/>
            <person name="Verreycken H."/>
            <person name="Guiguen Y."/>
        </authorList>
    </citation>
    <scope>NUCLEOTIDE SEQUENCE [LARGE SCALE GENOMIC DNA]</scope>
    <source>
        <strain evidence="3">Up_M1</strain>
        <tissue evidence="3">Testis</tissue>
    </source>
</reference>
<keyword evidence="4" id="KW-1185">Reference proteome</keyword>
<feature type="region of interest" description="Disordered" evidence="1">
    <location>
        <begin position="279"/>
        <end position="300"/>
    </location>
</feature>
<proteinExistence type="predicted"/>
<comment type="caution">
    <text evidence="3">The sequence shown here is derived from an EMBL/GenBank/DDBJ whole genome shotgun (WGS) entry which is preliminary data.</text>
</comment>
<name>A0ABD0VZT1_UMBPY</name>
<dbReference type="InterPro" id="IPR029073">
    <property type="entry name" value="DUF4661"/>
</dbReference>
<evidence type="ECO:0000256" key="2">
    <source>
        <dbReference type="SAM" id="Phobius"/>
    </source>
</evidence>
<organism evidence="3 4">
    <name type="scientific">Umbra pygmaea</name>
    <name type="common">Eastern mudminnow</name>
    <dbReference type="NCBI Taxonomy" id="75934"/>
    <lineage>
        <taxon>Eukaryota</taxon>
        <taxon>Metazoa</taxon>
        <taxon>Chordata</taxon>
        <taxon>Craniata</taxon>
        <taxon>Vertebrata</taxon>
        <taxon>Euteleostomi</taxon>
        <taxon>Actinopterygii</taxon>
        <taxon>Neopterygii</taxon>
        <taxon>Teleostei</taxon>
        <taxon>Protacanthopterygii</taxon>
        <taxon>Esociformes</taxon>
        <taxon>Umbridae</taxon>
        <taxon>Umbra</taxon>
    </lineage>
</organism>
<dbReference type="Proteomes" id="UP001557470">
    <property type="component" value="Unassembled WGS sequence"/>
</dbReference>
<gene>
    <name evidence="3" type="ORF">UPYG_G00331760</name>
</gene>
<feature type="region of interest" description="Disordered" evidence="1">
    <location>
        <begin position="23"/>
        <end position="46"/>
    </location>
</feature>
<feature type="transmembrane region" description="Helical" evidence="2">
    <location>
        <begin position="251"/>
        <end position="267"/>
    </location>
</feature>
<dbReference type="EMBL" id="JAGEUA010000011">
    <property type="protein sequence ID" value="KAL0961790.1"/>
    <property type="molecule type" value="Genomic_DNA"/>
</dbReference>
<feature type="transmembrane region" description="Helical" evidence="2">
    <location>
        <begin position="222"/>
        <end position="244"/>
    </location>
</feature>
<protein>
    <submittedName>
        <fullName evidence="3">Uncharacterized protein</fullName>
    </submittedName>
</protein>
<sequence length="325" mass="36702">MTSLVGRVWGWVRPAISYHPWGSNPALSKTTGEKPVKDEEQSKGGWGMGRLTSWVWGSGQKLQASDQTTSIDQFWEASEEKIQSLEIKGMCAGRSEAEGKPEHDRSRWWSKVLPYSHFLWPRATETGELRHRQCVDSGWNPDNNADGSDYGTPPPSPVPTSSSAFRFFEHAWNGKIVPEHYEICFNFLRHLFDLFVVSFLWTVSPPTKLVLEGLGVQGGLKLWFHGMAMFFVSTAGMAGLLWLVQEYLPQFALVYGIVQALVISVSIRQSVIFGEGDEENEEDKVEKEVEDVEKEVADEGVREDEEIPEMYLTTKEFIGGNIIHE</sequence>
<dbReference type="AlphaFoldDB" id="A0ABD0VZT1"/>
<evidence type="ECO:0000313" key="3">
    <source>
        <dbReference type="EMBL" id="KAL0961790.1"/>
    </source>
</evidence>
<dbReference type="PANTHER" id="PTHR14307:SF0">
    <property type="entry name" value="SI:CH73-25F10.6"/>
    <property type="match status" value="1"/>
</dbReference>
<dbReference type="PANTHER" id="PTHR14307">
    <property type="entry name" value="C6ORF47 FAMILY MEMBER"/>
    <property type="match status" value="1"/>
</dbReference>
<keyword evidence="2" id="KW-1133">Transmembrane helix</keyword>
<accession>A0ABD0VZT1</accession>
<evidence type="ECO:0000313" key="4">
    <source>
        <dbReference type="Proteomes" id="UP001557470"/>
    </source>
</evidence>
<dbReference type="Pfam" id="PF15576">
    <property type="entry name" value="DUF4661"/>
    <property type="match status" value="1"/>
</dbReference>
<feature type="compositionally biased region" description="Basic and acidic residues" evidence="1">
    <location>
        <begin position="31"/>
        <end position="42"/>
    </location>
</feature>